<protein>
    <recommendedName>
        <fullName evidence="6">FLZ-type domain-containing protein</fullName>
    </recommendedName>
</protein>
<evidence type="ECO:0000313" key="8">
    <source>
        <dbReference type="Proteomes" id="UP001190926"/>
    </source>
</evidence>
<feature type="domain" description="FLZ-type" evidence="6">
    <location>
        <begin position="48"/>
        <end position="92"/>
    </location>
</feature>
<dbReference type="AlphaFoldDB" id="A0AAD4NW82"/>
<proteinExistence type="inferred from homology"/>
<keyword evidence="2" id="KW-0479">Metal-binding</keyword>
<comment type="similarity">
    <text evidence="1">Belongs to the FLZ family.</text>
</comment>
<keyword evidence="3" id="KW-0862">Zinc</keyword>
<evidence type="ECO:0000256" key="2">
    <source>
        <dbReference type="ARBA" id="ARBA00022723"/>
    </source>
</evidence>
<evidence type="ECO:0000256" key="4">
    <source>
        <dbReference type="PROSITE-ProRule" id="PRU01131"/>
    </source>
</evidence>
<dbReference type="InterPro" id="IPR044533">
    <property type="entry name" value="FLZ1/2/3"/>
</dbReference>
<feature type="region of interest" description="Disordered" evidence="5">
    <location>
        <begin position="1"/>
        <end position="32"/>
    </location>
</feature>
<reference evidence="7 8" key="1">
    <citation type="journal article" date="2021" name="Nat. Commun.">
        <title>Incipient diploidization of the medicinal plant Perilla within 10,000 years.</title>
        <authorList>
            <person name="Zhang Y."/>
            <person name="Shen Q."/>
            <person name="Leng L."/>
            <person name="Zhang D."/>
            <person name="Chen S."/>
            <person name="Shi Y."/>
            <person name="Ning Z."/>
            <person name="Chen S."/>
        </authorList>
    </citation>
    <scope>NUCLEOTIDE SEQUENCE [LARGE SCALE GENOMIC DNA]</scope>
    <source>
        <strain evidence="8">cv. PC099</strain>
    </source>
</reference>
<feature type="compositionally biased region" description="Polar residues" evidence="5">
    <location>
        <begin position="1"/>
        <end position="12"/>
    </location>
</feature>
<dbReference type="Proteomes" id="UP001190926">
    <property type="component" value="Unassembled WGS sequence"/>
</dbReference>
<evidence type="ECO:0000256" key="1">
    <source>
        <dbReference type="ARBA" id="ARBA00009374"/>
    </source>
</evidence>
<evidence type="ECO:0000256" key="3">
    <source>
        <dbReference type="ARBA" id="ARBA00022771"/>
    </source>
</evidence>
<dbReference type="PROSITE" id="PS51795">
    <property type="entry name" value="ZF_FLZ"/>
    <property type="match status" value="1"/>
</dbReference>
<evidence type="ECO:0000256" key="5">
    <source>
        <dbReference type="SAM" id="MobiDB-lite"/>
    </source>
</evidence>
<dbReference type="EMBL" id="SDAM02029821">
    <property type="protein sequence ID" value="KAH6754763.1"/>
    <property type="molecule type" value="Genomic_DNA"/>
</dbReference>
<accession>A0AAD4NW82</accession>
<organism evidence="7 8">
    <name type="scientific">Perilla frutescens var. hirtella</name>
    <name type="common">Perilla citriodora</name>
    <name type="synonym">Perilla setoyensis</name>
    <dbReference type="NCBI Taxonomy" id="608512"/>
    <lineage>
        <taxon>Eukaryota</taxon>
        <taxon>Viridiplantae</taxon>
        <taxon>Streptophyta</taxon>
        <taxon>Embryophyta</taxon>
        <taxon>Tracheophyta</taxon>
        <taxon>Spermatophyta</taxon>
        <taxon>Magnoliopsida</taxon>
        <taxon>eudicotyledons</taxon>
        <taxon>Gunneridae</taxon>
        <taxon>Pentapetalae</taxon>
        <taxon>asterids</taxon>
        <taxon>lamiids</taxon>
        <taxon>Lamiales</taxon>
        <taxon>Lamiaceae</taxon>
        <taxon>Nepetoideae</taxon>
        <taxon>Elsholtzieae</taxon>
        <taxon>Perilla</taxon>
    </lineage>
</organism>
<dbReference type="InterPro" id="IPR007650">
    <property type="entry name" value="Zf-FLZ_dom"/>
</dbReference>
<evidence type="ECO:0000259" key="6">
    <source>
        <dbReference type="PROSITE" id="PS51795"/>
    </source>
</evidence>
<comment type="caution">
    <text evidence="7">The sequence shown here is derived from an EMBL/GenBank/DDBJ whole genome shotgun (WGS) entry which is preliminary data.</text>
</comment>
<name>A0AAD4NW82_PERFH</name>
<keyword evidence="8" id="KW-1185">Reference proteome</keyword>
<sequence>MKSVGTGKSSKNIDAEASQPSVGGEPSRSKLLTAGYPLGESDRLKLGGFLEVCHFCAKRIANNSDVYMYGDLRAFCSAECRNHQIARDKSAVGNRANSKEKK</sequence>
<dbReference type="Pfam" id="PF04570">
    <property type="entry name" value="zf-FLZ"/>
    <property type="match status" value="1"/>
</dbReference>
<dbReference type="PANTHER" id="PTHR46057">
    <property type="entry name" value="FCS-LIKE ZINC FINGER 1-RELATED"/>
    <property type="match status" value="1"/>
</dbReference>
<dbReference type="GO" id="GO:0008270">
    <property type="term" value="F:zinc ion binding"/>
    <property type="evidence" value="ECO:0007669"/>
    <property type="project" value="UniProtKB-KW"/>
</dbReference>
<gene>
    <name evidence="7" type="ORF">C2S53_020588</name>
</gene>
<feature type="zinc finger region" description="FLZ-type" evidence="4">
    <location>
        <begin position="48"/>
        <end position="92"/>
    </location>
</feature>
<dbReference type="PANTHER" id="PTHR46057:SF54">
    <property type="entry name" value="FCS-LIKE ZINC FINGER 16"/>
    <property type="match status" value="1"/>
</dbReference>
<keyword evidence="3" id="KW-0863">Zinc-finger</keyword>
<evidence type="ECO:0000313" key="7">
    <source>
        <dbReference type="EMBL" id="KAH6754763.1"/>
    </source>
</evidence>